<accession>A0A2P2PEN1</accession>
<dbReference type="AlphaFoldDB" id="A0A2P2PEN1"/>
<sequence length="45" mass="5112">MFCRVREAAHDGGVDQPSSVKRVLILKRQRALFRFCFVNLVAACC</sequence>
<proteinExistence type="predicted"/>
<dbReference type="EMBL" id="GGEC01072690">
    <property type="protein sequence ID" value="MBX53174.1"/>
    <property type="molecule type" value="Transcribed_RNA"/>
</dbReference>
<protein>
    <submittedName>
        <fullName evidence="1">Uncharacterized protein MANES_09G164200</fullName>
    </submittedName>
</protein>
<reference evidence="1" key="1">
    <citation type="submission" date="2018-02" db="EMBL/GenBank/DDBJ databases">
        <title>Rhizophora mucronata_Transcriptome.</title>
        <authorList>
            <person name="Meera S.P."/>
            <person name="Sreeshan A."/>
            <person name="Augustine A."/>
        </authorList>
    </citation>
    <scope>NUCLEOTIDE SEQUENCE</scope>
    <source>
        <tissue evidence="1">Leaf</tissue>
    </source>
</reference>
<organism evidence="1">
    <name type="scientific">Rhizophora mucronata</name>
    <name type="common">Asiatic mangrove</name>
    <dbReference type="NCBI Taxonomy" id="61149"/>
    <lineage>
        <taxon>Eukaryota</taxon>
        <taxon>Viridiplantae</taxon>
        <taxon>Streptophyta</taxon>
        <taxon>Embryophyta</taxon>
        <taxon>Tracheophyta</taxon>
        <taxon>Spermatophyta</taxon>
        <taxon>Magnoliopsida</taxon>
        <taxon>eudicotyledons</taxon>
        <taxon>Gunneridae</taxon>
        <taxon>Pentapetalae</taxon>
        <taxon>rosids</taxon>
        <taxon>fabids</taxon>
        <taxon>Malpighiales</taxon>
        <taxon>Rhizophoraceae</taxon>
        <taxon>Rhizophora</taxon>
    </lineage>
</organism>
<evidence type="ECO:0000313" key="1">
    <source>
        <dbReference type="EMBL" id="MBX53174.1"/>
    </source>
</evidence>
<name>A0A2P2PEN1_RHIMU</name>